<comment type="similarity">
    <text evidence="2">Belongs to the EamA transporter family.</text>
</comment>
<sequence>MSVLPLENRSFGRVSIAVQFLAMGVIWGASFLFMKIALDGVSFGQIAWSRLVLGGLTLGLIVLITRPRVGTGTVLPRESIVWLHFTVIAISGCVIPHLLFAWAEQYVSSSLASIYNAVTPITTALMATLAFRVEKLDRDQILGILIGIAGVVVIIAPWQYAALTGDLWGQLACLGSATCYGFTFGYTRKFLSQRPIAGSTFAFLNIGLAGLAMILLTPVVAWQPVSLSWQIVSSLLALGALGTGLAYIWNINVLRAWGPTNASTVTYVTPVVGVLLGVLLLSERFSWHEPLGALLVLLGILLTQRRIRLPGGALRVARSVRAEVRAVAETGAALRSPLVAADVIPANDTSDSRSTLRATRGS</sequence>
<evidence type="ECO:0000256" key="5">
    <source>
        <dbReference type="ARBA" id="ARBA00023136"/>
    </source>
</evidence>
<keyword evidence="9" id="KW-1185">Reference proteome</keyword>
<evidence type="ECO:0000256" key="6">
    <source>
        <dbReference type="SAM" id="Phobius"/>
    </source>
</evidence>
<feature type="transmembrane region" description="Helical" evidence="6">
    <location>
        <begin position="261"/>
        <end position="281"/>
    </location>
</feature>
<dbReference type="RefSeq" id="WP_386730014.1">
    <property type="nucleotide sequence ID" value="NZ_JBHSTP010000002.1"/>
</dbReference>
<comment type="caution">
    <text evidence="8">The sequence shown here is derived from an EMBL/GenBank/DDBJ whole genome shotgun (WGS) entry which is preliminary data.</text>
</comment>
<feature type="transmembrane region" description="Helical" evidence="6">
    <location>
        <begin position="167"/>
        <end position="187"/>
    </location>
</feature>
<feature type="transmembrane region" description="Helical" evidence="6">
    <location>
        <begin position="12"/>
        <end position="34"/>
    </location>
</feature>
<name>A0ABW1VGE2_9MICO</name>
<feature type="transmembrane region" description="Helical" evidence="6">
    <location>
        <begin position="81"/>
        <end position="102"/>
    </location>
</feature>
<keyword evidence="5 6" id="KW-0472">Membrane</keyword>
<feature type="transmembrane region" description="Helical" evidence="6">
    <location>
        <begin position="46"/>
        <end position="69"/>
    </location>
</feature>
<feature type="transmembrane region" description="Helical" evidence="6">
    <location>
        <begin position="199"/>
        <end position="221"/>
    </location>
</feature>
<proteinExistence type="inferred from homology"/>
<evidence type="ECO:0000256" key="3">
    <source>
        <dbReference type="ARBA" id="ARBA00022692"/>
    </source>
</evidence>
<dbReference type="PANTHER" id="PTHR32322">
    <property type="entry name" value="INNER MEMBRANE TRANSPORTER"/>
    <property type="match status" value="1"/>
</dbReference>
<organism evidence="8 9">
    <name type="scientific">Luethyella okanaganae</name>
    <dbReference type="NCBI Taxonomy" id="69372"/>
    <lineage>
        <taxon>Bacteria</taxon>
        <taxon>Bacillati</taxon>
        <taxon>Actinomycetota</taxon>
        <taxon>Actinomycetes</taxon>
        <taxon>Micrococcales</taxon>
        <taxon>Microbacteriaceae</taxon>
        <taxon>Luethyella</taxon>
    </lineage>
</organism>
<feature type="transmembrane region" description="Helical" evidence="6">
    <location>
        <begin position="227"/>
        <end position="249"/>
    </location>
</feature>
<dbReference type="InterPro" id="IPR037185">
    <property type="entry name" value="EmrE-like"/>
</dbReference>
<accession>A0ABW1VGE2</accession>
<dbReference type="Pfam" id="PF00892">
    <property type="entry name" value="EamA"/>
    <property type="match status" value="2"/>
</dbReference>
<keyword evidence="4 6" id="KW-1133">Transmembrane helix</keyword>
<evidence type="ECO:0000313" key="9">
    <source>
        <dbReference type="Proteomes" id="UP001596306"/>
    </source>
</evidence>
<reference evidence="9" key="1">
    <citation type="journal article" date="2019" name="Int. J. Syst. Evol. Microbiol.">
        <title>The Global Catalogue of Microorganisms (GCM) 10K type strain sequencing project: providing services to taxonomists for standard genome sequencing and annotation.</title>
        <authorList>
            <consortium name="The Broad Institute Genomics Platform"/>
            <consortium name="The Broad Institute Genome Sequencing Center for Infectious Disease"/>
            <person name="Wu L."/>
            <person name="Ma J."/>
        </authorList>
    </citation>
    <scope>NUCLEOTIDE SEQUENCE [LARGE SCALE GENOMIC DNA]</scope>
    <source>
        <strain evidence="9">CCUG 43304</strain>
    </source>
</reference>
<dbReference type="SUPFAM" id="SSF103481">
    <property type="entry name" value="Multidrug resistance efflux transporter EmrE"/>
    <property type="match status" value="2"/>
</dbReference>
<evidence type="ECO:0000313" key="8">
    <source>
        <dbReference type="EMBL" id="MFC6356086.1"/>
    </source>
</evidence>
<feature type="domain" description="EamA" evidence="7">
    <location>
        <begin position="168"/>
        <end position="303"/>
    </location>
</feature>
<feature type="transmembrane region" description="Helical" evidence="6">
    <location>
        <begin position="114"/>
        <end position="133"/>
    </location>
</feature>
<evidence type="ECO:0000256" key="4">
    <source>
        <dbReference type="ARBA" id="ARBA00022989"/>
    </source>
</evidence>
<gene>
    <name evidence="8" type="ORF">ACFQB0_08205</name>
</gene>
<keyword evidence="3 6" id="KW-0812">Transmembrane</keyword>
<dbReference type="InterPro" id="IPR050638">
    <property type="entry name" value="AA-Vitamin_Transporters"/>
</dbReference>
<dbReference type="InterPro" id="IPR000620">
    <property type="entry name" value="EamA_dom"/>
</dbReference>
<comment type="subcellular location">
    <subcellularLocation>
        <location evidence="1">Membrane</location>
        <topology evidence="1">Multi-pass membrane protein</topology>
    </subcellularLocation>
</comment>
<dbReference type="Proteomes" id="UP001596306">
    <property type="component" value="Unassembled WGS sequence"/>
</dbReference>
<evidence type="ECO:0000256" key="2">
    <source>
        <dbReference type="ARBA" id="ARBA00007362"/>
    </source>
</evidence>
<evidence type="ECO:0000259" key="7">
    <source>
        <dbReference type="Pfam" id="PF00892"/>
    </source>
</evidence>
<protein>
    <submittedName>
        <fullName evidence="8">DMT family transporter</fullName>
    </submittedName>
</protein>
<evidence type="ECO:0000256" key="1">
    <source>
        <dbReference type="ARBA" id="ARBA00004141"/>
    </source>
</evidence>
<dbReference type="EMBL" id="JBHSTP010000002">
    <property type="protein sequence ID" value="MFC6356086.1"/>
    <property type="molecule type" value="Genomic_DNA"/>
</dbReference>
<dbReference type="PANTHER" id="PTHR32322:SF9">
    <property type="entry name" value="AMINO-ACID METABOLITE EFFLUX PUMP-RELATED"/>
    <property type="match status" value="1"/>
</dbReference>
<feature type="domain" description="EamA" evidence="7">
    <location>
        <begin position="19"/>
        <end position="155"/>
    </location>
</feature>
<feature type="transmembrane region" description="Helical" evidence="6">
    <location>
        <begin position="140"/>
        <end position="161"/>
    </location>
</feature>